<dbReference type="RefSeq" id="WP_270029296.1">
    <property type="nucleotide sequence ID" value="NZ_JAPDDP010000088.1"/>
</dbReference>
<sequence length="328" mass="35335">MLAPDSSVPRRDALLRPETMAGVLSQRLHGGVPVEACERHYVKYRVGESLRVVYRYRVGDATHFAAARSGRDDGIPAPEVDAALYPFPHDRKLPALTRLPGELVAWAAEQSATSACDDAFAKVQRGDGERHGLHALADQDAVRVPRILHDDGDVLTIEALHGTRPTMHAFGTTLAALHEHKGPGALSFARLDLARLSTAADVIARARPDAGDAAKRLVERLGAPPEQPVVTIHGDANLGNALQLDDGTVALLDLEHLSEGPAAADVGQVVANLLVGRQDVRAFLDGYGPIDREALRWYTLASLLARVALPAISRYRPELIVRLPRLLG</sequence>
<keyword evidence="3" id="KW-1185">Reference proteome</keyword>
<dbReference type="InterPro" id="IPR002575">
    <property type="entry name" value="Aminoglycoside_PTrfase"/>
</dbReference>
<protein>
    <submittedName>
        <fullName evidence="2">Aminoglycoside phosphotransferase family protein</fullName>
    </submittedName>
</protein>
<proteinExistence type="predicted"/>
<organism evidence="2 3">
    <name type="scientific">Solirubrobacter phytolaccae</name>
    <dbReference type="NCBI Taxonomy" id="1404360"/>
    <lineage>
        <taxon>Bacteria</taxon>
        <taxon>Bacillati</taxon>
        <taxon>Actinomycetota</taxon>
        <taxon>Thermoleophilia</taxon>
        <taxon>Solirubrobacterales</taxon>
        <taxon>Solirubrobacteraceae</taxon>
        <taxon>Solirubrobacter</taxon>
    </lineage>
</organism>
<dbReference type="SUPFAM" id="SSF56112">
    <property type="entry name" value="Protein kinase-like (PK-like)"/>
    <property type="match status" value="1"/>
</dbReference>
<reference evidence="2" key="1">
    <citation type="submission" date="2022-10" db="EMBL/GenBank/DDBJ databases">
        <title>The WGS of Solirubrobacter phytolaccae KCTC 29190.</title>
        <authorList>
            <person name="Jiang Z."/>
        </authorList>
    </citation>
    <scope>NUCLEOTIDE SEQUENCE</scope>
    <source>
        <strain evidence="2">KCTC 29190</strain>
    </source>
</reference>
<comment type="caution">
    <text evidence="2">The sequence shown here is derived from an EMBL/GenBank/DDBJ whole genome shotgun (WGS) entry which is preliminary data.</text>
</comment>
<dbReference type="Proteomes" id="UP001147653">
    <property type="component" value="Unassembled WGS sequence"/>
</dbReference>
<dbReference type="Gene3D" id="3.90.1200.10">
    <property type="match status" value="1"/>
</dbReference>
<dbReference type="AlphaFoldDB" id="A0A9X3NE59"/>
<dbReference type="EMBL" id="JAPDDP010000088">
    <property type="protein sequence ID" value="MDA0184838.1"/>
    <property type="molecule type" value="Genomic_DNA"/>
</dbReference>
<name>A0A9X3NE59_9ACTN</name>
<evidence type="ECO:0000313" key="2">
    <source>
        <dbReference type="EMBL" id="MDA0184838.1"/>
    </source>
</evidence>
<evidence type="ECO:0000259" key="1">
    <source>
        <dbReference type="Pfam" id="PF01636"/>
    </source>
</evidence>
<feature type="domain" description="Aminoglycoside phosphotransferase" evidence="1">
    <location>
        <begin position="127"/>
        <end position="298"/>
    </location>
</feature>
<dbReference type="Pfam" id="PF01636">
    <property type="entry name" value="APH"/>
    <property type="match status" value="1"/>
</dbReference>
<accession>A0A9X3NE59</accession>
<dbReference type="InterPro" id="IPR011009">
    <property type="entry name" value="Kinase-like_dom_sf"/>
</dbReference>
<evidence type="ECO:0000313" key="3">
    <source>
        <dbReference type="Proteomes" id="UP001147653"/>
    </source>
</evidence>
<gene>
    <name evidence="2" type="ORF">OJ997_31335</name>
</gene>